<dbReference type="SUPFAM" id="SSF56349">
    <property type="entry name" value="DNA breaking-rejoining enzymes"/>
    <property type="match status" value="1"/>
</dbReference>
<evidence type="ECO:0000313" key="8">
    <source>
        <dbReference type="Proteomes" id="UP000003303"/>
    </source>
</evidence>
<evidence type="ECO:0000256" key="4">
    <source>
        <dbReference type="PROSITE-ProRule" id="PRU01248"/>
    </source>
</evidence>
<dbReference type="STRING" id="596327.PORUE0001_0063"/>
<keyword evidence="3" id="KW-0233">DNA recombination</keyword>
<dbReference type="InterPro" id="IPR010998">
    <property type="entry name" value="Integrase_recombinase_N"/>
</dbReference>
<dbReference type="InterPro" id="IPR035386">
    <property type="entry name" value="Arm-DNA-bind_5"/>
</dbReference>
<reference evidence="7 8" key="1">
    <citation type="submission" date="2009-04" db="EMBL/GenBank/DDBJ databases">
        <authorList>
            <person name="Sebastian Y."/>
            <person name="Madupu R."/>
            <person name="Durkin A.S."/>
            <person name="Torralba M."/>
            <person name="Methe B."/>
            <person name="Sutton G.G."/>
            <person name="Strausberg R.L."/>
            <person name="Nelson K.E."/>
        </authorList>
    </citation>
    <scope>NUCLEOTIDE SEQUENCE [LARGE SCALE GENOMIC DNA]</scope>
    <source>
        <strain evidence="7 8">60-3</strain>
    </source>
</reference>
<dbReference type="eggNOG" id="COG0582">
    <property type="taxonomic scope" value="Bacteria"/>
</dbReference>
<dbReference type="PROSITE" id="PS51900">
    <property type="entry name" value="CB"/>
    <property type="match status" value="1"/>
</dbReference>
<sequence length="466" mass="54372">MPKLRKTPQNPTIFSKFSAHSPAQSANFATEQETKKRAKTNLSHKAPKRIGRLGQIMRARLRLDRRRAKADGTYPIIMYYNFKGRSVVEPTGWSVFLEQWDDEMREVVHHPEARMLNAMLHERIVSLEEALIRLQYEGALDDIDSVSEVRQVVGEYLGLTVRKIAKRVPSGGFWETFNEFAESRPAESTRETYRHTMRRIQAFDKRCEELAWEDVDVAWLKRFEAFLAKTSRSANGRGILLRNIRAVFNFAIDEERTTLYPFRRFKIRTEQTRKRALTVEELREIVQLDLPEDLALHRDVFLLSFCLIGINMVDLSRLTEVKRGRIEYKRAKTGRLYSIKVEPETKKLLARLKGQKLLVGVFEGYKNYKDYIGHCNDALKKLGRVHIGKQGRRTYKPICDELTTYWARHTWATLASRIDIPKDTIRRALGHADNSVTDIYIDFDDTKIDEANRKVLDYVFGGIKKW</sequence>
<feature type="compositionally biased region" description="Polar residues" evidence="5">
    <location>
        <begin position="21"/>
        <end position="31"/>
    </location>
</feature>
<evidence type="ECO:0000256" key="3">
    <source>
        <dbReference type="ARBA" id="ARBA00023172"/>
    </source>
</evidence>
<dbReference type="GO" id="GO:0003677">
    <property type="term" value="F:DNA binding"/>
    <property type="evidence" value="ECO:0007669"/>
    <property type="project" value="UniProtKB-UniRule"/>
</dbReference>
<evidence type="ECO:0000256" key="2">
    <source>
        <dbReference type="ARBA" id="ARBA00023125"/>
    </source>
</evidence>
<dbReference type="Pfam" id="PF17293">
    <property type="entry name" value="Arm-DNA-bind_5"/>
    <property type="match status" value="1"/>
</dbReference>
<dbReference type="PANTHER" id="PTHR30349">
    <property type="entry name" value="PHAGE INTEGRASE-RELATED"/>
    <property type="match status" value="1"/>
</dbReference>
<organism evidence="7 8">
    <name type="scientific">Porphyromonas uenonis 60-3</name>
    <dbReference type="NCBI Taxonomy" id="596327"/>
    <lineage>
        <taxon>Bacteria</taxon>
        <taxon>Pseudomonadati</taxon>
        <taxon>Bacteroidota</taxon>
        <taxon>Bacteroidia</taxon>
        <taxon>Bacteroidales</taxon>
        <taxon>Porphyromonadaceae</taxon>
        <taxon>Porphyromonas</taxon>
    </lineage>
</organism>
<keyword evidence="8" id="KW-1185">Reference proteome</keyword>
<dbReference type="InterPro" id="IPR025269">
    <property type="entry name" value="SAM-like_dom"/>
</dbReference>
<comment type="caution">
    <text evidence="7">The sequence shown here is derived from an EMBL/GenBank/DDBJ whole genome shotgun (WGS) entry which is preliminary data.</text>
</comment>
<name>C2MB86_9PORP</name>
<evidence type="ECO:0000313" key="7">
    <source>
        <dbReference type="EMBL" id="EEK17014.1"/>
    </source>
</evidence>
<dbReference type="Gene3D" id="1.10.443.10">
    <property type="entry name" value="Intergrase catalytic core"/>
    <property type="match status" value="1"/>
</dbReference>
<evidence type="ECO:0000259" key="6">
    <source>
        <dbReference type="PROSITE" id="PS51900"/>
    </source>
</evidence>
<dbReference type="InterPro" id="IPR044068">
    <property type="entry name" value="CB"/>
</dbReference>
<evidence type="ECO:0000256" key="1">
    <source>
        <dbReference type="ARBA" id="ARBA00022908"/>
    </source>
</evidence>
<dbReference type="GO" id="GO:0006310">
    <property type="term" value="P:DNA recombination"/>
    <property type="evidence" value="ECO:0007669"/>
    <property type="project" value="UniProtKB-KW"/>
</dbReference>
<accession>C2MB86</accession>
<gene>
    <name evidence="7" type="ORF">PORUE0001_0063</name>
</gene>
<protein>
    <submittedName>
        <fullName evidence="7">Site-specific recombinase, phage integrase family</fullName>
    </submittedName>
</protein>
<dbReference type="Gene3D" id="1.10.150.130">
    <property type="match status" value="1"/>
</dbReference>
<dbReference type="GO" id="GO:0015074">
    <property type="term" value="P:DNA integration"/>
    <property type="evidence" value="ECO:0007669"/>
    <property type="project" value="UniProtKB-KW"/>
</dbReference>
<dbReference type="Pfam" id="PF13102">
    <property type="entry name" value="Phage_int_SAM_5"/>
    <property type="match status" value="1"/>
</dbReference>
<evidence type="ECO:0000256" key="5">
    <source>
        <dbReference type="SAM" id="MobiDB-lite"/>
    </source>
</evidence>
<dbReference type="PANTHER" id="PTHR30349:SF64">
    <property type="entry name" value="PROPHAGE INTEGRASE INTD-RELATED"/>
    <property type="match status" value="1"/>
</dbReference>
<dbReference type="EMBL" id="ACLR01000120">
    <property type="protein sequence ID" value="EEK17014.1"/>
    <property type="molecule type" value="Genomic_DNA"/>
</dbReference>
<dbReference type="InterPro" id="IPR011010">
    <property type="entry name" value="DNA_brk_join_enz"/>
</dbReference>
<keyword evidence="2 4" id="KW-0238">DNA-binding</keyword>
<feature type="domain" description="Core-binding (CB)" evidence="6">
    <location>
        <begin position="175"/>
        <end position="252"/>
    </location>
</feature>
<dbReference type="Proteomes" id="UP000003303">
    <property type="component" value="Unassembled WGS sequence"/>
</dbReference>
<dbReference type="InterPro" id="IPR013762">
    <property type="entry name" value="Integrase-like_cat_sf"/>
</dbReference>
<keyword evidence="1" id="KW-0229">DNA integration</keyword>
<feature type="region of interest" description="Disordered" evidence="5">
    <location>
        <begin position="1"/>
        <end position="38"/>
    </location>
</feature>
<dbReference type="InterPro" id="IPR050090">
    <property type="entry name" value="Tyrosine_recombinase_XerCD"/>
</dbReference>
<proteinExistence type="predicted"/>
<dbReference type="AlphaFoldDB" id="C2MB86"/>